<feature type="transmembrane region" description="Helical" evidence="10">
    <location>
        <begin position="126"/>
        <end position="144"/>
    </location>
</feature>
<keyword evidence="8 10" id="KW-1133">Transmembrane helix</keyword>
<dbReference type="Gene3D" id="1.10.3720.10">
    <property type="entry name" value="MetI-like"/>
    <property type="match status" value="1"/>
</dbReference>
<evidence type="ECO:0000256" key="2">
    <source>
        <dbReference type="ARBA" id="ARBA00010072"/>
    </source>
</evidence>
<evidence type="ECO:0000256" key="10">
    <source>
        <dbReference type="RuleBase" id="RU363032"/>
    </source>
</evidence>
<feature type="transmembrane region" description="Helical" evidence="10">
    <location>
        <begin position="12"/>
        <end position="37"/>
    </location>
</feature>
<dbReference type="Pfam" id="PF00528">
    <property type="entry name" value="BPD_transp_1"/>
    <property type="match status" value="1"/>
</dbReference>
<name>A0A6B9GF23_PANCY</name>
<dbReference type="NCBIfam" id="TIGR01726">
    <property type="entry name" value="HEQRo_perm_3TM"/>
    <property type="match status" value="1"/>
</dbReference>
<dbReference type="RefSeq" id="WP_208718864.1">
    <property type="nucleotide sequence ID" value="NZ_CP024770.1"/>
</dbReference>
<sequence>MELSDWSLLFAGAWTTLWISGSAILIGIPAGLVLVLIRGLNIRWLNLVIAFYISVARASSLVTLVLLIYFGIPSFGIDLSPQAAAILALTINTTAFNAEIWRSSFQAFPREQIEAAYAAGMTRSLMLRRIILPQIIVSSLPMFINEMSLLLKSSPAVAVVGVVDLTRVTNRIAAVTYDAMPSILAAGLLYMVMVGIMVWLQRIAENRARNLVM</sequence>
<dbReference type="InterPro" id="IPR043429">
    <property type="entry name" value="ArtM/GltK/GlnP/TcyL/YhdX-like"/>
</dbReference>
<proteinExistence type="inferred from homology"/>
<keyword evidence="7" id="KW-0029">Amino-acid transport</keyword>
<evidence type="ECO:0000256" key="8">
    <source>
        <dbReference type="ARBA" id="ARBA00022989"/>
    </source>
</evidence>
<dbReference type="PANTHER" id="PTHR30614">
    <property type="entry name" value="MEMBRANE COMPONENT OF AMINO ACID ABC TRANSPORTER"/>
    <property type="match status" value="1"/>
</dbReference>
<evidence type="ECO:0000256" key="4">
    <source>
        <dbReference type="ARBA" id="ARBA00022475"/>
    </source>
</evidence>
<gene>
    <name evidence="12" type="ORF">CUN67_28700</name>
</gene>
<accession>A0A6B9GF23</accession>
<comment type="subcellular location">
    <subcellularLocation>
        <location evidence="1">Cell inner membrane</location>
        <topology evidence="1">Multi-pass membrane protein</topology>
    </subcellularLocation>
    <subcellularLocation>
        <location evidence="10">Cell membrane</location>
        <topology evidence="10">Multi-pass membrane protein</topology>
    </subcellularLocation>
</comment>
<dbReference type="GO" id="GO:0015184">
    <property type="term" value="F:L-cystine transmembrane transporter activity"/>
    <property type="evidence" value="ECO:0007669"/>
    <property type="project" value="TreeGrafter"/>
</dbReference>
<evidence type="ECO:0000256" key="6">
    <source>
        <dbReference type="ARBA" id="ARBA00022692"/>
    </source>
</evidence>
<feature type="transmembrane region" description="Helical" evidence="10">
    <location>
        <begin position="84"/>
        <end position="105"/>
    </location>
</feature>
<dbReference type="InterPro" id="IPR035906">
    <property type="entry name" value="MetI-like_sf"/>
</dbReference>
<dbReference type="EMBL" id="CP024770">
    <property type="protein sequence ID" value="QGY32917.1"/>
    <property type="molecule type" value="Genomic_DNA"/>
</dbReference>
<dbReference type="GO" id="GO:0043190">
    <property type="term" value="C:ATP-binding cassette (ABC) transporter complex"/>
    <property type="evidence" value="ECO:0007669"/>
    <property type="project" value="InterPro"/>
</dbReference>
<comment type="similarity">
    <text evidence="2">Belongs to the binding-protein-dependent transport system permease family. HisMQ subfamily.</text>
</comment>
<dbReference type="CDD" id="cd06261">
    <property type="entry name" value="TM_PBP2"/>
    <property type="match status" value="1"/>
</dbReference>
<feature type="domain" description="ABC transmembrane type-1" evidence="11">
    <location>
        <begin position="13"/>
        <end position="201"/>
    </location>
</feature>
<evidence type="ECO:0000256" key="7">
    <source>
        <dbReference type="ARBA" id="ARBA00022970"/>
    </source>
</evidence>
<keyword evidence="12" id="KW-0614">Plasmid</keyword>
<dbReference type="PANTHER" id="PTHR30614:SF0">
    <property type="entry name" value="L-CYSTINE TRANSPORT SYSTEM PERMEASE PROTEIN TCYL"/>
    <property type="match status" value="1"/>
</dbReference>
<evidence type="ECO:0000256" key="1">
    <source>
        <dbReference type="ARBA" id="ARBA00004429"/>
    </source>
</evidence>
<feature type="transmembrane region" description="Helical" evidence="10">
    <location>
        <begin position="179"/>
        <end position="200"/>
    </location>
</feature>
<keyword evidence="4" id="KW-1003">Cell membrane</keyword>
<organism evidence="12 13">
    <name type="scientific">Pantoea cypripedii</name>
    <name type="common">Pectobacterium cypripedii</name>
    <name type="synonym">Erwinia cypripedii</name>
    <dbReference type="NCBI Taxonomy" id="55209"/>
    <lineage>
        <taxon>Bacteria</taxon>
        <taxon>Pseudomonadati</taxon>
        <taxon>Pseudomonadota</taxon>
        <taxon>Gammaproteobacteria</taxon>
        <taxon>Enterobacterales</taxon>
        <taxon>Erwiniaceae</taxon>
        <taxon>Pantoea</taxon>
    </lineage>
</organism>
<keyword evidence="6 10" id="KW-0812">Transmembrane</keyword>
<keyword evidence="3 10" id="KW-0813">Transport</keyword>
<feature type="transmembrane region" description="Helical" evidence="10">
    <location>
        <begin position="49"/>
        <end position="72"/>
    </location>
</feature>
<evidence type="ECO:0000256" key="9">
    <source>
        <dbReference type="ARBA" id="ARBA00023136"/>
    </source>
</evidence>
<dbReference type="Proteomes" id="UP000502005">
    <property type="component" value="Plasmid pNE1B"/>
</dbReference>
<evidence type="ECO:0000259" key="11">
    <source>
        <dbReference type="PROSITE" id="PS50928"/>
    </source>
</evidence>
<dbReference type="InterPro" id="IPR010065">
    <property type="entry name" value="AA_ABC_transptr_permease_3TM"/>
</dbReference>
<evidence type="ECO:0000256" key="5">
    <source>
        <dbReference type="ARBA" id="ARBA00022519"/>
    </source>
</evidence>
<evidence type="ECO:0000313" key="12">
    <source>
        <dbReference type="EMBL" id="QGY32917.1"/>
    </source>
</evidence>
<evidence type="ECO:0000313" key="13">
    <source>
        <dbReference type="Proteomes" id="UP000502005"/>
    </source>
</evidence>
<dbReference type="SUPFAM" id="SSF161098">
    <property type="entry name" value="MetI-like"/>
    <property type="match status" value="1"/>
</dbReference>
<dbReference type="InterPro" id="IPR000515">
    <property type="entry name" value="MetI-like"/>
</dbReference>
<protein>
    <submittedName>
        <fullName evidence="12">ABC transporter permease</fullName>
    </submittedName>
</protein>
<geneLocation type="plasmid" evidence="13">
    <name>pne1b</name>
</geneLocation>
<dbReference type="PROSITE" id="PS50928">
    <property type="entry name" value="ABC_TM1"/>
    <property type="match status" value="1"/>
</dbReference>
<dbReference type="AlphaFoldDB" id="A0A6B9GF23"/>
<reference evidence="12 13" key="1">
    <citation type="submission" date="2017-11" db="EMBL/GenBank/DDBJ databases">
        <title>Genome sequence of Pantoea cypripedii NE1.</title>
        <authorList>
            <person name="Nascimento F.X."/>
        </authorList>
    </citation>
    <scope>NUCLEOTIDE SEQUENCE [LARGE SCALE GENOMIC DNA]</scope>
    <source>
        <strain evidence="12 13">NE1</strain>
        <plasmid evidence="13">pne1b</plasmid>
    </source>
</reference>
<keyword evidence="5" id="KW-0997">Cell inner membrane</keyword>
<evidence type="ECO:0000256" key="3">
    <source>
        <dbReference type="ARBA" id="ARBA00022448"/>
    </source>
</evidence>
<keyword evidence="9 10" id="KW-0472">Membrane</keyword>